<gene>
    <name evidence="10" type="ORF">JIV24_08765</name>
</gene>
<comment type="catalytic activity">
    <reaction evidence="8">
        <text>(6S)-5,6,7,8-tetrahydrofolate + NADP(+) = 7,8-dihydrofolate + NADPH + H(+)</text>
        <dbReference type="Rhea" id="RHEA:15009"/>
        <dbReference type="ChEBI" id="CHEBI:15378"/>
        <dbReference type="ChEBI" id="CHEBI:57451"/>
        <dbReference type="ChEBI" id="CHEBI:57453"/>
        <dbReference type="ChEBI" id="CHEBI:57783"/>
        <dbReference type="ChEBI" id="CHEBI:58349"/>
        <dbReference type="EC" id="1.5.1.3"/>
    </reaction>
</comment>
<dbReference type="PANTHER" id="PTHR48069">
    <property type="entry name" value="DIHYDROFOLATE REDUCTASE"/>
    <property type="match status" value="1"/>
</dbReference>
<evidence type="ECO:0000256" key="2">
    <source>
        <dbReference type="ARBA" id="ARBA00009539"/>
    </source>
</evidence>
<evidence type="ECO:0000256" key="1">
    <source>
        <dbReference type="ARBA" id="ARBA00004903"/>
    </source>
</evidence>
<dbReference type="Pfam" id="PF00186">
    <property type="entry name" value="DHFR_1"/>
    <property type="match status" value="1"/>
</dbReference>
<dbReference type="PIRSF" id="PIRSF000194">
    <property type="entry name" value="DHFR"/>
    <property type="match status" value="1"/>
</dbReference>
<keyword evidence="11" id="KW-1185">Reference proteome</keyword>
<evidence type="ECO:0000256" key="7">
    <source>
        <dbReference type="ARBA" id="ARBA00025067"/>
    </source>
</evidence>
<dbReference type="InterPro" id="IPR001796">
    <property type="entry name" value="DHFR_dom"/>
</dbReference>
<protein>
    <recommendedName>
        <fullName evidence="3 8">Dihydrofolate reductase</fullName>
        <ecNumber evidence="3 8">1.5.1.3</ecNumber>
    </recommendedName>
</protein>
<dbReference type="RefSeq" id="WP_200464654.1">
    <property type="nucleotide sequence ID" value="NZ_JAENRR010000016.1"/>
</dbReference>
<evidence type="ECO:0000256" key="4">
    <source>
        <dbReference type="ARBA" id="ARBA00022563"/>
    </source>
</evidence>
<dbReference type="InterPro" id="IPR012259">
    <property type="entry name" value="DHFR"/>
</dbReference>
<comment type="caution">
    <text evidence="10">The sequence shown here is derived from an EMBL/GenBank/DDBJ whole genome shotgun (WGS) entry which is preliminary data.</text>
</comment>
<comment type="similarity">
    <text evidence="2 8">Belongs to the dihydrofolate reductase family.</text>
</comment>
<dbReference type="InterPro" id="IPR024072">
    <property type="entry name" value="DHFR-like_dom_sf"/>
</dbReference>
<comment type="pathway">
    <text evidence="1 8">Cofactor biosynthesis; tetrahydrofolate biosynthesis; 5,6,7,8-tetrahydrofolate from 7,8-dihydrofolate: step 1/1.</text>
</comment>
<evidence type="ECO:0000313" key="11">
    <source>
        <dbReference type="Proteomes" id="UP000605676"/>
    </source>
</evidence>
<feature type="domain" description="DHFR" evidence="9">
    <location>
        <begin position="2"/>
        <end position="162"/>
    </location>
</feature>
<reference evidence="10 11" key="1">
    <citation type="submission" date="2021-01" db="EMBL/GenBank/DDBJ databases">
        <title>Carboxyliciviraga sp.nov., isolated from coastal sediments.</title>
        <authorList>
            <person name="Lu D."/>
            <person name="Zhang T."/>
        </authorList>
    </citation>
    <scope>NUCLEOTIDE SEQUENCE [LARGE SCALE GENOMIC DNA]</scope>
    <source>
        <strain evidence="10 11">N1Y132</strain>
    </source>
</reference>
<dbReference type="SUPFAM" id="SSF53597">
    <property type="entry name" value="Dihydrofolate reductase-like"/>
    <property type="match status" value="1"/>
</dbReference>
<accession>A0ABS1HIE9</accession>
<keyword evidence="5 8" id="KW-0521">NADP</keyword>
<dbReference type="Gene3D" id="3.40.430.10">
    <property type="entry name" value="Dihydrofolate Reductase, subunit A"/>
    <property type="match status" value="1"/>
</dbReference>
<evidence type="ECO:0000313" key="10">
    <source>
        <dbReference type="EMBL" id="MBK3517424.1"/>
    </source>
</evidence>
<sequence length="163" mass="18133">MILSMIVAIDQNNGIGKGDDQLAYISADLKRFKALTTGHTILMGRKTFEALPKGALPKRRNVVITRQSGYNAPGADVVNSLDAALALCQNDDKVFVIGGGEIYSTFLPKTDELYLTLIHHAFDEATVFFPKIEPGEWNVEHEEGPFSDEKTQLAYSYQNLRRK</sequence>
<name>A0ABS1HIE9_9BACT</name>
<dbReference type="CDD" id="cd00209">
    <property type="entry name" value="DHFR"/>
    <property type="match status" value="1"/>
</dbReference>
<dbReference type="PROSITE" id="PS51330">
    <property type="entry name" value="DHFR_2"/>
    <property type="match status" value="1"/>
</dbReference>
<evidence type="ECO:0000259" key="9">
    <source>
        <dbReference type="PROSITE" id="PS51330"/>
    </source>
</evidence>
<evidence type="ECO:0000256" key="3">
    <source>
        <dbReference type="ARBA" id="ARBA00012856"/>
    </source>
</evidence>
<dbReference type="PRINTS" id="PR00070">
    <property type="entry name" value="DHFR"/>
</dbReference>
<dbReference type="EC" id="1.5.1.3" evidence="3 8"/>
<dbReference type="EMBL" id="JAENRR010000016">
    <property type="protein sequence ID" value="MBK3517424.1"/>
    <property type="molecule type" value="Genomic_DNA"/>
</dbReference>
<keyword evidence="6 8" id="KW-0560">Oxidoreductase</keyword>
<evidence type="ECO:0000256" key="8">
    <source>
        <dbReference type="PIRNR" id="PIRNR000194"/>
    </source>
</evidence>
<dbReference type="PANTHER" id="PTHR48069:SF3">
    <property type="entry name" value="DIHYDROFOLATE REDUCTASE"/>
    <property type="match status" value="1"/>
</dbReference>
<comment type="function">
    <text evidence="7 8">Key enzyme in folate metabolism. Catalyzes an essential reaction for de novo glycine and purine synthesis, and for DNA precursor synthesis.</text>
</comment>
<evidence type="ECO:0000256" key="6">
    <source>
        <dbReference type="ARBA" id="ARBA00023002"/>
    </source>
</evidence>
<keyword evidence="4 8" id="KW-0554">One-carbon metabolism</keyword>
<proteinExistence type="inferred from homology"/>
<dbReference type="Proteomes" id="UP000605676">
    <property type="component" value="Unassembled WGS sequence"/>
</dbReference>
<evidence type="ECO:0000256" key="5">
    <source>
        <dbReference type="ARBA" id="ARBA00022857"/>
    </source>
</evidence>
<organism evidence="10 11">
    <name type="scientific">Carboxylicivirga marina</name>
    <dbReference type="NCBI Taxonomy" id="2800988"/>
    <lineage>
        <taxon>Bacteria</taxon>
        <taxon>Pseudomonadati</taxon>
        <taxon>Bacteroidota</taxon>
        <taxon>Bacteroidia</taxon>
        <taxon>Marinilabiliales</taxon>
        <taxon>Marinilabiliaceae</taxon>
        <taxon>Carboxylicivirga</taxon>
    </lineage>
</organism>